<accession>H5XLQ0</accession>
<protein>
    <submittedName>
        <fullName evidence="1">Gas vesicle synthesis protein GvpO</fullName>
    </submittedName>
</protein>
<name>H5XLQ0_9PSEU</name>
<dbReference type="AlphaFoldDB" id="H5XLQ0"/>
<gene>
    <name evidence="1" type="ORF">SaccyDRAFT_2055</name>
</gene>
<dbReference type="eggNOG" id="ENOG50334QT">
    <property type="taxonomic scope" value="Bacteria"/>
</dbReference>
<dbReference type="HOGENOM" id="CLU_142302_3_1_11"/>
<dbReference type="InterPro" id="IPR008634">
    <property type="entry name" value="Gas-vesicle_GvpO"/>
</dbReference>
<evidence type="ECO:0000313" key="2">
    <source>
        <dbReference type="Proteomes" id="UP000002791"/>
    </source>
</evidence>
<dbReference type="EMBL" id="CM001440">
    <property type="protein sequence ID" value="EHR60948.1"/>
    <property type="molecule type" value="Genomic_DNA"/>
</dbReference>
<sequence>MPPDLDEVTAAEAAELALGHIERLTRRQPLGVTSLSPTDVGWVAEVEVVEESRVPSTANILGLYEVDLDAGGELVSYRRVRRYARGRTDW</sequence>
<dbReference type="GO" id="GO:0031412">
    <property type="term" value="P:gas vesicle organization"/>
    <property type="evidence" value="ECO:0007669"/>
    <property type="project" value="InterPro"/>
</dbReference>
<dbReference type="STRING" id="882082.SaccyDRAFT_2055"/>
<dbReference type="Proteomes" id="UP000002791">
    <property type="component" value="Chromosome"/>
</dbReference>
<keyword evidence="2" id="KW-1185">Reference proteome</keyword>
<proteinExistence type="predicted"/>
<dbReference type="Pfam" id="PF05800">
    <property type="entry name" value="GvpO"/>
    <property type="match status" value="1"/>
</dbReference>
<reference evidence="1 2" key="1">
    <citation type="submission" date="2011-11" db="EMBL/GenBank/DDBJ databases">
        <title>The Noncontiguous Finished sequence of Saccharomonospora cyanea NA-134.</title>
        <authorList>
            <consortium name="US DOE Joint Genome Institute"/>
            <person name="Lucas S."/>
            <person name="Han J."/>
            <person name="Lapidus A."/>
            <person name="Cheng J.-F."/>
            <person name="Goodwin L."/>
            <person name="Pitluck S."/>
            <person name="Peters L."/>
            <person name="Ovchinnikova G."/>
            <person name="Lu M."/>
            <person name="Detter J.C."/>
            <person name="Han C."/>
            <person name="Tapia R."/>
            <person name="Land M."/>
            <person name="Hauser L."/>
            <person name="Kyrpides N."/>
            <person name="Ivanova N."/>
            <person name="Pagani I."/>
            <person name="Brambilla E.-M."/>
            <person name="Klenk H.-P."/>
            <person name="Woyke T."/>
        </authorList>
    </citation>
    <scope>NUCLEOTIDE SEQUENCE [LARGE SCALE GENOMIC DNA]</scope>
    <source>
        <strain evidence="1 2">NA-134</strain>
    </source>
</reference>
<organism evidence="1 2">
    <name type="scientific">Saccharomonospora cyanea NA-134</name>
    <dbReference type="NCBI Taxonomy" id="882082"/>
    <lineage>
        <taxon>Bacteria</taxon>
        <taxon>Bacillati</taxon>
        <taxon>Actinomycetota</taxon>
        <taxon>Actinomycetes</taxon>
        <taxon>Pseudonocardiales</taxon>
        <taxon>Pseudonocardiaceae</taxon>
        <taxon>Saccharomonospora</taxon>
    </lineage>
</organism>
<dbReference type="RefSeq" id="WP_005455869.1">
    <property type="nucleotide sequence ID" value="NZ_CM001440.1"/>
</dbReference>
<evidence type="ECO:0000313" key="1">
    <source>
        <dbReference type="EMBL" id="EHR60948.1"/>
    </source>
</evidence>